<evidence type="ECO:0000256" key="9">
    <source>
        <dbReference type="ARBA" id="ARBA00023284"/>
    </source>
</evidence>
<keyword evidence="9" id="KW-0676">Redox-active center</keyword>
<evidence type="ECO:0000256" key="4">
    <source>
        <dbReference type="ARBA" id="ARBA00022719"/>
    </source>
</evidence>
<feature type="transmembrane region" description="Helical" evidence="10">
    <location>
        <begin position="308"/>
        <end position="332"/>
    </location>
</feature>
<dbReference type="GO" id="GO:0016020">
    <property type="term" value="C:membrane"/>
    <property type="evidence" value="ECO:0007669"/>
    <property type="project" value="UniProtKB-SubCell"/>
</dbReference>
<dbReference type="CDD" id="cd02972">
    <property type="entry name" value="DsbA_family"/>
    <property type="match status" value="1"/>
</dbReference>
<feature type="domain" description="Peptidase C39" evidence="11">
    <location>
        <begin position="1"/>
        <end position="119"/>
    </location>
</feature>
<dbReference type="OrthoDB" id="1100563at2"/>
<dbReference type="InterPro" id="IPR005074">
    <property type="entry name" value="Peptidase_C39"/>
</dbReference>
<dbReference type="InterPro" id="IPR038354">
    <property type="entry name" value="VKOR_sf"/>
</dbReference>
<dbReference type="CDD" id="cd12921">
    <property type="entry name" value="VKOR_4"/>
    <property type="match status" value="1"/>
</dbReference>
<keyword evidence="8" id="KW-1015">Disulfide bond</keyword>
<keyword evidence="6" id="KW-0560">Oxidoreductase</keyword>
<keyword evidence="13" id="KW-1185">Reference proteome</keyword>
<dbReference type="Pfam" id="PF03412">
    <property type="entry name" value="Peptidase_C39"/>
    <property type="match status" value="1"/>
</dbReference>
<evidence type="ECO:0000256" key="7">
    <source>
        <dbReference type="ARBA" id="ARBA00023136"/>
    </source>
</evidence>
<feature type="transmembrane region" description="Helical" evidence="10">
    <location>
        <begin position="169"/>
        <end position="188"/>
    </location>
</feature>
<reference evidence="12 13" key="1">
    <citation type="submission" date="2018-06" db="EMBL/GenBank/DDBJ databases">
        <title>Genomic Encyclopedia of Archaeal and Bacterial Type Strains, Phase II (KMG-II): from individual species to whole genera.</title>
        <authorList>
            <person name="Goeker M."/>
        </authorList>
    </citation>
    <scope>NUCLEOTIDE SEQUENCE [LARGE SCALE GENOMIC DNA]</scope>
    <source>
        <strain evidence="12 13">DSM 23446</strain>
    </source>
</reference>
<comment type="caution">
    <text evidence="12">The sequence shown here is derived from an EMBL/GenBank/DDBJ whole genome shotgun (WGS) entry which is preliminary data.</text>
</comment>
<dbReference type="GO" id="GO:0006508">
    <property type="term" value="P:proteolysis"/>
    <property type="evidence" value="ECO:0007669"/>
    <property type="project" value="InterPro"/>
</dbReference>
<accession>A0A327PAD1</accession>
<feature type="transmembrane region" description="Helical" evidence="10">
    <location>
        <begin position="139"/>
        <end position="157"/>
    </location>
</feature>
<dbReference type="InterPro" id="IPR012932">
    <property type="entry name" value="VKOR"/>
</dbReference>
<keyword evidence="3 10" id="KW-0812">Transmembrane</keyword>
<comment type="subcellular location">
    <subcellularLocation>
        <location evidence="1">Membrane</location>
        <topology evidence="1">Multi-pass membrane protein</topology>
    </subcellularLocation>
</comment>
<dbReference type="Pfam" id="PF07884">
    <property type="entry name" value="VKOR"/>
    <property type="match status" value="1"/>
</dbReference>
<keyword evidence="7 10" id="KW-0472">Membrane</keyword>
<dbReference type="InterPro" id="IPR036249">
    <property type="entry name" value="Thioredoxin-like_sf"/>
</dbReference>
<evidence type="ECO:0000256" key="6">
    <source>
        <dbReference type="ARBA" id="ARBA00023002"/>
    </source>
</evidence>
<sequence>MDNCLVICKRLLESLKVPYTGKYLKEKIFTHPQYSSLLGISDTLEDYGVRSMAVKLGPDRLDDFPLPGIVQVSLPNGSYFNVITAVSENSVSLFDEKGKQKDVSRLDFLKSWTGVSLMVEAGEDAAEPEINQKIRDQRIIQGIAIICGASFLFWLGLRVIEIGISGLHLFYFVLKLLGLSISGVLLWYQQDKHNPILQNLCSSGKNVDCNSVLDSKSFQLLDGQINPSLVAFAYFFTGAGLLVGLSFSYITFLAWLSALTIPVVIYSFYYQTKVLKKWCRFCLLIQGVLVMEVMATGGEAFWSGGIDGSVVLLFLFLFTGVILGGIFIKPLLGIQDEIYKSKRQLAKLKSNKELFELSLSRSKKMKNEPQGLGIVMKGEKSKYQVLKVCNPYCGPCARAHPVLENLFAKGNIDLQILFVPGNGDDQKERTIRHLLAIKDKGDSKLMHQALDDWYGAEKKDYSLFAAKYPMNGELMQQEEKLKAMEEWCVKEDISYTPTLFIDGYELPKGYKVEDLHYVLV</sequence>
<dbReference type="PROSITE" id="PS50990">
    <property type="entry name" value="PEPTIDASE_C39"/>
    <property type="match status" value="1"/>
</dbReference>
<dbReference type="EMBL" id="QLLK01000010">
    <property type="protein sequence ID" value="RAI86796.1"/>
    <property type="molecule type" value="Genomic_DNA"/>
</dbReference>
<evidence type="ECO:0000256" key="1">
    <source>
        <dbReference type="ARBA" id="ARBA00004141"/>
    </source>
</evidence>
<feature type="transmembrane region" description="Helical" evidence="10">
    <location>
        <begin position="225"/>
        <end position="243"/>
    </location>
</feature>
<evidence type="ECO:0000313" key="13">
    <source>
        <dbReference type="Proteomes" id="UP000249610"/>
    </source>
</evidence>
<dbReference type="RefSeq" id="WP_111612680.1">
    <property type="nucleotide sequence ID" value="NZ_QLLK01000010.1"/>
</dbReference>
<keyword evidence="4" id="KW-0874">Quinone</keyword>
<gene>
    <name evidence="12" type="ORF">LV83_03353</name>
</gene>
<dbReference type="GO" id="GO:0016491">
    <property type="term" value="F:oxidoreductase activity"/>
    <property type="evidence" value="ECO:0007669"/>
    <property type="project" value="UniProtKB-KW"/>
</dbReference>
<dbReference type="Gene3D" id="1.20.1440.130">
    <property type="entry name" value="VKOR domain"/>
    <property type="match status" value="1"/>
</dbReference>
<proteinExistence type="inferred from homology"/>
<evidence type="ECO:0000256" key="8">
    <source>
        <dbReference type="ARBA" id="ARBA00023157"/>
    </source>
</evidence>
<evidence type="ECO:0000259" key="11">
    <source>
        <dbReference type="PROSITE" id="PS50990"/>
    </source>
</evidence>
<dbReference type="GO" id="GO:0005524">
    <property type="term" value="F:ATP binding"/>
    <property type="evidence" value="ECO:0007669"/>
    <property type="project" value="InterPro"/>
</dbReference>
<protein>
    <submittedName>
        <fullName evidence="12">Peptidase C39-like protein</fullName>
    </submittedName>
</protein>
<comment type="similarity">
    <text evidence="2">Belongs to the VKOR family.</text>
</comment>
<evidence type="ECO:0000313" key="12">
    <source>
        <dbReference type="EMBL" id="RAI86796.1"/>
    </source>
</evidence>
<feature type="transmembrane region" description="Helical" evidence="10">
    <location>
        <begin position="249"/>
        <end position="269"/>
    </location>
</feature>
<dbReference type="Gene3D" id="3.90.70.10">
    <property type="entry name" value="Cysteine proteinases"/>
    <property type="match status" value="1"/>
</dbReference>
<dbReference type="SUPFAM" id="SSF52833">
    <property type="entry name" value="Thioredoxin-like"/>
    <property type="match status" value="1"/>
</dbReference>
<keyword evidence="5 10" id="KW-1133">Transmembrane helix</keyword>
<dbReference type="Proteomes" id="UP000249610">
    <property type="component" value="Unassembled WGS sequence"/>
</dbReference>
<dbReference type="Gene3D" id="3.40.30.10">
    <property type="entry name" value="Glutaredoxin"/>
    <property type="match status" value="1"/>
</dbReference>
<organism evidence="12 13">
    <name type="scientific">Algoriphagus yeomjeoni</name>
    <dbReference type="NCBI Taxonomy" id="291403"/>
    <lineage>
        <taxon>Bacteria</taxon>
        <taxon>Pseudomonadati</taxon>
        <taxon>Bacteroidota</taxon>
        <taxon>Cytophagia</taxon>
        <taxon>Cytophagales</taxon>
        <taxon>Cyclobacteriaceae</taxon>
        <taxon>Algoriphagus</taxon>
    </lineage>
</organism>
<evidence type="ECO:0000256" key="5">
    <source>
        <dbReference type="ARBA" id="ARBA00022989"/>
    </source>
</evidence>
<evidence type="ECO:0000256" key="10">
    <source>
        <dbReference type="SAM" id="Phobius"/>
    </source>
</evidence>
<dbReference type="GO" id="GO:0008233">
    <property type="term" value="F:peptidase activity"/>
    <property type="evidence" value="ECO:0007669"/>
    <property type="project" value="InterPro"/>
</dbReference>
<feature type="transmembrane region" description="Helical" evidence="10">
    <location>
        <begin position="281"/>
        <end position="302"/>
    </location>
</feature>
<name>A0A327PAD1_9BACT</name>
<evidence type="ECO:0000256" key="3">
    <source>
        <dbReference type="ARBA" id="ARBA00022692"/>
    </source>
</evidence>
<evidence type="ECO:0000256" key="2">
    <source>
        <dbReference type="ARBA" id="ARBA00006214"/>
    </source>
</evidence>
<dbReference type="GO" id="GO:0048038">
    <property type="term" value="F:quinone binding"/>
    <property type="evidence" value="ECO:0007669"/>
    <property type="project" value="UniProtKB-KW"/>
</dbReference>
<dbReference type="AlphaFoldDB" id="A0A327PAD1"/>